<sequence length="96" mass="10224">MLKETVSAFPSVRNAILALNSASLDASGEIGGGPTAVAAARNENSEKILAALKGAFDRLIESGDYKKILEKNDTVYGAAKKAEIYTETSTPPKYRF</sequence>
<dbReference type="RefSeq" id="WP_285883293.1">
    <property type="nucleotide sequence ID" value="NZ_JARFYN010000056.1"/>
</dbReference>
<protein>
    <submittedName>
        <fullName evidence="1">Uncharacterized protein</fullName>
    </submittedName>
</protein>
<organism evidence="1 2">
    <name type="scientific">Rhizobium calliandrae</name>
    <dbReference type="NCBI Taxonomy" id="1312182"/>
    <lineage>
        <taxon>Bacteria</taxon>
        <taxon>Pseudomonadati</taxon>
        <taxon>Pseudomonadota</taxon>
        <taxon>Alphaproteobacteria</taxon>
        <taxon>Hyphomicrobiales</taxon>
        <taxon>Rhizobiaceae</taxon>
        <taxon>Rhizobium/Agrobacterium group</taxon>
        <taxon>Rhizobium</taxon>
    </lineage>
</organism>
<proteinExistence type="predicted"/>
<accession>A0ABT7KM10</accession>
<reference evidence="1" key="1">
    <citation type="submission" date="2023-06" db="EMBL/GenBank/DDBJ databases">
        <title>Phylogenetic Diversity of Rhizobium strains.</title>
        <authorList>
            <person name="Moura F.T."/>
            <person name="Helene L.C.F."/>
            <person name="Hungria M."/>
        </authorList>
    </citation>
    <scope>NUCLEOTIDE SEQUENCE</scope>
    <source>
        <strain evidence="1">CCGE524</strain>
    </source>
</reference>
<dbReference type="EMBL" id="JARFYN010000056">
    <property type="protein sequence ID" value="MDL2409679.1"/>
    <property type="molecule type" value="Genomic_DNA"/>
</dbReference>
<evidence type="ECO:0000313" key="1">
    <source>
        <dbReference type="EMBL" id="MDL2409679.1"/>
    </source>
</evidence>
<evidence type="ECO:0000313" key="2">
    <source>
        <dbReference type="Proteomes" id="UP001172630"/>
    </source>
</evidence>
<dbReference type="Proteomes" id="UP001172630">
    <property type="component" value="Unassembled WGS sequence"/>
</dbReference>
<keyword evidence="2" id="KW-1185">Reference proteome</keyword>
<comment type="caution">
    <text evidence="1">The sequence shown here is derived from an EMBL/GenBank/DDBJ whole genome shotgun (WGS) entry which is preliminary data.</text>
</comment>
<gene>
    <name evidence="1" type="ORF">PY650_29455</name>
</gene>
<name>A0ABT7KM10_9HYPH</name>